<keyword evidence="1" id="KW-1133">Transmembrane helix</keyword>
<keyword evidence="3" id="KW-1185">Reference proteome</keyword>
<feature type="transmembrane region" description="Helical" evidence="1">
    <location>
        <begin position="48"/>
        <end position="68"/>
    </location>
</feature>
<dbReference type="AlphaFoldDB" id="A0ABD5RN12"/>
<dbReference type="RefSeq" id="WP_247414691.1">
    <property type="nucleotide sequence ID" value="NZ_JALLGW010000001.1"/>
</dbReference>
<protein>
    <submittedName>
        <fullName evidence="2">Uncharacterized protein</fullName>
    </submittedName>
</protein>
<comment type="caution">
    <text evidence="2">The sequence shown here is derived from an EMBL/GenBank/DDBJ whole genome shotgun (WGS) entry which is preliminary data.</text>
</comment>
<dbReference type="EMBL" id="JBHSQH010000001">
    <property type="protein sequence ID" value="MFC5971806.1"/>
    <property type="molecule type" value="Genomic_DNA"/>
</dbReference>
<evidence type="ECO:0000313" key="2">
    <source>
        <dbReference type="EMBL" id="MFC5971806.1"/>
    </source>
</evidence>
<reference evidence="2 3" key="1">
    <citation type="journal article" date="2019" name="Int. J. Syst. Evol. Microbiol.">
        <title>The Global Catalogue of Microorganisms (GCM) 10K type strain sequencing project: providing services to taxonomists for standard genome sequencing and annotation.</title>
        <authorList>
            <consortium name="The Broad Institute Genomics Platform"/>
            <consortium name="The Broad Institute Genome Sequencing Center for Infectious Disease"/>
            <person name="Wu L."/>
            <person name="Ma J."/>
        </authorList>
    </citation>
    <scope>NUCLEOTIDE SEQUENCE [LARGE SCALE GENOMIC DNA]</scope>
    <source>
        <strain evidence="2 3">CGMCC 1.12543</strain>
    </source>
</reference>
<gene>
    <name evidence="2" type="ORF">ACFPYI_10725</name>
</gene>
<evidence type="ECO:0000313" key="3">
    <source>
        <dbReference type="Proteomes" id="UP001596099"/>
    </source>
</evidence>
<feature type="transmembrane region" description="Helical" evidence="1">
    <location>
        <begin position="20"/>
        <end position="42"/>
    </location>
</feature>
<accession>A0ABD5RN12</accession>
<organism evidence="2 3">
    <name type="scientific">Halomarina salina</name>
    <dbReference type="NCBI Taxonomy" id="1872699"/>
    <lineage>
        <taxon>Archaea</taxon>
        <taxon>Methanobacteriati</taxon>
        <taxon>Methanobacteriota</taxon>
        <taxon>Stenosarchaea group</taxon>
        <taxon>Halobacteria</taxon>
        <taxon>Halobacteriales</taxon>
        <taxon>Natronomonadaceae</taxon>
        <taxon>Halomarina</taxon>
    </lineage>
</organism>
<proteinExistence type="predicted"/>
<keyword evidence="1" id="KW-0472">Membrane</keyword>
<name>A0ABD5RN12_9EURY</name>
<dbReference type="Proteomes" id="UP001596099">
    <property type="component" value="Unassembled WGS sequence"/>
</dbReference>
<sequence length="71" mass="6645">MDPANAGETAAPATELRPGLFACGVGTSGLALTTAVAAVLLGSWSGTLALGLAVATVTAAAAGGRIVAASY</sequence>
<evidence type="ECO:0000256" key="1">
    <source>
        <dbReference type="SAM" id="Phobius"/>
    </source>
</evidence>
<keyword evidence="1" id="KW-0812">Transmembrane</keyword>